<gene>
    <name evidence="2" type="ORF">MNODULE_19020</name>
</gene>
<name>A0A7X6DT99_9BACT</name>
<keyword evidence="1" id="KW-0732">Signal</keyword>
<dbReference type="Proteomes" id="UP000534783">
    <property type="component" value="Unassembled WGS sequence"/>
</dbReference>
<reference evidence="2 3" key="1">
    <citation type="journal article" date="2020" name="Nature">
        <title>Bacterial chemolithoautotrophy via manganese oxidation.</title>
        <authorList>
            <person name="Yu H."/>
            <person name="Leadbetter J.R."/>
        </authorList>
    </citation>
    <scope>NUCLEOTIDE SEQUENCE [LARGE SCALE GENOMIC DNA]</scope>
    <source>
        <strain evidence="2 3">Mn-1</strain>
    </source>
</reference>
<evidence type="ECO:0000313" key="3">
    <source>
        <dbReference type="Proteomes" id="UP000534783"/>
    </source>
</evidence>
<accession>A0A7X6DT99</accession>
<dbReference type="AlphaFoldDB" id="A0A7X6DT99"/>
<dbReference type="Pfam" id="PF06834">
    <property type="entry name" value="TraU"/>
    <property type="match status" value="1"/>
</dbReference>
<comment type="caution">
    <text evidence="2">The sequence shown here is derived from an EMBL/GenBank/DDBJ whole genome shotgun (WGS) entry which is preliminary data.</text>
</comment>
<sequence>MRRNRWVIVTFILTLLLFAAVQDTSACPGRVFNPVTDVDWTGIFPIKIGGVTVAGFGQEDTETVNQSPVCFCADRPPPLNLTPGIPVSFWEPVYLIEVTRDPYCFPSLGGVDLSSTIQGFGTNTGSHGARDHQAFYQAHFYAYPIFYLIGLVMDFACLQTGGFDLGYITELDPLWNSPELAALLTPEVFLFANPASIAVCAADCAAATAGFSLDPLFWCSGCWGGTYPLNGALSAGNAGPPQASALVASRMLFKLHREGLLLGTVGKAGLCNRYPMPVIRKSQYKLQLVYPKVGKVFPIGRSDFVWGIGASFPVAGEDFVYLVWRKRDCCVL</sequence>
<organism evidence="2 3">
    <name type="scientific">Candidatus Manganitrophus noduliformans</name>
    <dbReference type="NCBI Taxonomy" id="2606439"/>
    <lineage>
        <taxon>Bacteria</taxon>
        <taxon>Pseudomonadati</taxon>
        <taxon>Nitrospirota</taxon>
        <taxon>Nitrospiria</taxon>
        <taxon>Candidatus Troglogloeales</taxon>
        <taxon>Candidatus Manganitrophaceae</taxon>
        <taxon>Candidatus Manganitrophus</taxon>
    </lineage>
</organism>
<protein>
    <submittedName>
        <fullName evidence="2">Conjugal transfer protein</fullName>
    </submittedName>
</protein>
<dbReference type="EMBL" id="VTOW01000004">
    <property type="protein sequence ID" value="NKE72847.1"/>
    <property type="molecule type" value="Genomic_DNA"/>
</dbReference>
<evidence type="ECO:0000313" key="2">
    <source>
        <dbReference type="EMBL" id="NKE72847.1"/>
    </source>
</evidence>
<keyword evidence="3" id="KW-1185">Reference proteome</keyword>
<dbReference type="InterPro" id="IPR009649">
    <property type="entry name" value="TraU"/>
</dbReference>
<evidence type="ECO:0000256" key="1">
    <source>
        <dbReference type="SAM" id="SignalP"/>
    </source>
</evidence>
<proteinExistence type="predicted"/>
<feature type="chain" id="PRO_5031132423" evidence="1">
    <location>
        <begin position="20"/>
        <end position="332"/>
    </location>
</feature>
<feature type="signal peptide" evidence="1">
    <location>
        <begin position="1"/>
        <end position="19"/>
    </location>
</feature>
<dbReference type="RefSeq" id="WP_168062784.1">
    <property type="nucleotide sequence ID" value="NZ_VTOW01000004.1"/>
</dbReference>